<evidence type="ECO:0000313" key="3">
    <source>
        <dbReference type="Proteomes" id="UP000266841"/>
    </source>
</evidence>
<proteinExistence type="predicted"/>
<dbReference type="EMBL" id="AGNL01003921">
    <property type="protein sequence ID" value="EJK74139.1"/>
    <property type="molecule type" value="Genomic_DNA"/>
</dbReference>
<dbReference type="Proteomes" id="UP000266841">
    <property type="component" value="Unassembled WGS sequence"/>
</dbReference>
<name>K0TAL0_THAOC</name>
<dbReference type="AlphaFoldDB" id="K0TAL0"/>
<reference evidence="2 3" key="1">
    <citation type="journal article" date="2012" name="Genome Biol.">
        <title>Genome and low-iron response of an oceanic diatom adapted to chronic iron limitation.</title>
        <authorList>
            <person name="Lommer M."/>
            <person name="Specht M."/>
            <person name="Roy A.S."/>
            <person name="Kraemer L."/>
            <person name="Andreson R."/>
            <person name="Gutowska M.A."/>
            <person name="Wolf J."/>
            <person name="Bergner S.V."/>
            <person name="Schilhabel M.B."/>
            <person name="Klostermeier U.C."/>
            <person name="Beiko R.G."/>
            <person name="Rosenstiel P."/>
            <person name="Hippler M."/>
            <person name="Laroche J."/>
        </authorList>
    </citation>
    <scope>NUCLEOTIDE SEQUENCE [LARGE SCALE GENOMIC DNA]</scope>
    <source>
        <strain evidence="2 3">CCMP1005</strain>
    </source>
</reference>
<feature type="compositionally biased region" description="Polar residues" evidence="1">
    <location>
        <begin position="129"/>
        <end position="139"/>
    </location>
</feature>
<protein>
    <submittedName>
        <fullName evidence="2">Uncharacterized protein</fullName>
    </submittedName>
</protein>
<feature type="region of interest" description="Disordered" evidence="1">
    <location>
        <begin position="104"/>
        <end position="139"/>
    </location>
</feature>
<sequence length="139" mass="14842">MAPLAAPEDIITDFLNKREVNFPEAGGTKGETNVPSVALLSYPMLMSLTNSGKEVRDFTLKDVLGAVAEDSAQLLKDALGTGAEGMRSVEDLINVARNQNETVPHGTTLQVGPRITEKTDTDDGPSDTVIKSDQTTLVR</sequence>
<comment type="caution">
    <text evidence="2">The sequence shown here is derived from an EMBL/GenBank/DDBJ whole genome shotgun (WGS) entry which is preliminary data.</text>
</comment>
<gene>
    <name evidence="2" type="ORF">THAOC_04198</name>
</gene>
<evidence type="ECO:0000313" key="2">
    <source>
        <dbReference type="EMBL" id="EJK74139.1"/>
    </source>
</evidence>
<evidence type="ECO:0000256" key="1">
    <source>
        <dbReference type="SAM" id="MobiDB-lite"/>
    </source>
</evidence>
<organism evidence="2 3">
    <name type="scientific">Thalassiosira oceanica</name>
    <name type="common">Marine diatom</name>
    <dbReference type="NCBI Taxonomy" id="159749"/>
    <lineage>
        <taxon>Eukaryota</taxon>
        <taxon>Sar</taxon>
        <taxon>Stramenopiles</taxon>
        <taxon>Ochrophyta</taxon>
        <taxon>Bacillariophyta</taxon>
        <taxon>Coscinodiscophyceae</taxon>
        <taxon>Thalassiosirophycidae</taxon>
        <taxon>Thalassiosirales</taxon>
        <taxon>Thalassiosiraceae</taxon>
        <taxon>Thalassiosira</taxon>
    </lineage>
</organism>
<accession>K0TAL0</accession>
<keyword evidence="3" id="KW-1185">Reference proteome</keyword>